<organism evidence="1 2">
    <name type="scientific">Enterocloster aldenensis</name>
    <dbReference type="NCBI Taxonomy" id="358742"/>
    <lineage>
        <taxon>Bacteria</taxon>
        <taxon>Bacillati</taxon>
        <taxon>Bacillota</taxon>
        <taxon>Clostridia</taxon>
        <taxon>Lachnospirales</taxon>
        <taxon>Lachnospiraceae</taxon>
        <taxon>Enterocloster</taxon>
    </lineage>
</organism>
<dbReference type="EMBL" id="JAKNGE010000001">
    <property type="protein sequence ID" value="MCG4744019.1"/>
    <property type="molecule type" value="Genomic_DNA"/>
</dbReference>
<proteinExistence type="predicted"/>
<gene>
    <name evidence="1" type="ORF">L0N08_01170</name>
</gene>
<reference evidence="1" key="1">
    <citation type="submission" date="2022-01" db="EMBL/GenBank/DDBJ databases">
        <title>Collection of gut derived symbiotic bacterial strains cultured from healthy donors.</title>
        <authorList>
            <person name="Lin H."/>
            <person name="Kohout C."/>
            <person name="Waligurski E."/>
            <person name="Pamer E.G."/>
        </authorList>
    </citation>
    <scope>NUCLEOTIDE SEQUENCE</scope>
    <source>
        <strain evidence="1">DFI.6.55</strain>
    </source>
</reference>
<evidence type="ECO:0000313" key="1">
    <source>
        <dbReference type="EMBL" id="MCG4744019.1"/>
    </source>
</evidence>
<comment type="caution">
    <text evidence="1">The sequence shown here is derived from an EMBL/GenBank/DDBJ whole genome shotgun (WGS) entry which is preliminary data.</text>
</comment>
<protein>
    <submittedName>
        <fullName evidence="1">Uncharacterized protein</fullName>
    </submittedName>
</protein>
<accession>A0AAW5BMC4</accession>
<dbReference type="RefSeq" id="WP_238053336.1">
    <property type="nucleotide sequence ID" value="NZ_JAKNGE010000001.1"/>
</dbReference>
<name>A0AAW5BMC4_9FIRM</name>
<evidence type="ECO:0000313" key="2">
    <source>
        <dbReference type="Proteomes" id="UP001299608"/>
    </source>
</evidence>
<sequence length="224" mass="25968">MSYYDDDYDEDEMEVSDAMSSTKAEFEGETLKIEFDTSNFALGIVGEVKQQLKNGLYTQITEEIKGGLLNEIKDMIRENASDIVREFINDFLENEKITIGGGYFDDEKKQEYTLLEYSKKCIGDCIKKSTFRTYSGKDRYGDRQYKELLFEDYIKERLGIDDETKKFIDSQIAEIKNQINSEIRNIFDESTKTMLSDTVLKILMANDTYKKIEGSISCIADRKE</sequence>
<dbReference type="Proteomes" id="UP001299608">
    <property type="component" value="Unassembled WGS sequence"/>
</dbReference>
<dbReference type="AlphaFoldDB" id="A0AAW5BMC4"/>